<feature type="transmembrane region" description="Helical" evidence="1">
    <location>
        <begin position="21"/>
        <end position="41"/>
    </location>
</feature>
<feature type="transmembrane region" description="Helical" evidence="1">
    <location>
        <begin position="131"/>
        <end position="148"/>
    </location>
</feature>
<accession>A0A1I0S4A8</accession>
<feature type="transmembrane region" description="Helical" evidence="1">
    <location>
        <begin position="105"/>
        <end position="125"/>
    </location>
</feature>
<feature type="transmembrane region" description="Helical" evidence="1">
    <location>
        <begin position="47"/>
        <end position="71"/>
    </location>
</feature>
<keyword evidence="3" id="KW-1185">Reference proteome</keyword>
<evidence type="ECO:0000313" key="2">
    <source>
        <dbReference type="EMBL" id="SEW49624.1"/>
    </source>
</evidence>
<evidence type="ECO:0000313" key="3">
    <source>
        <dbReference type="Proteomes" id="UP000199310"/>
    </source>
</evidence>
<keyword evidence="1" id="KW-1133">Transmembrane helix</keyword>
<dbReference type="AlphaFoldDB" id="A0A1I0S4A8"/>
<reference evidence="3" key="1">
    <citation type="submission" date="2016-10" db="EMBL/GenBank/DDBJ databases">
        <authorList>
            <person name="Varghese N."/>
            <person name="Submissions S."/>
        </authorList>
    </citation>
    <scope>NUCLEOTIDE SEQUENCE [LARGE SCALE GENOMIC DNA]</scope>
    <source>
        <strain evidence="3">DSM 3695</strain>
    </source>
</reference>
<organism evidence="2 3">
    <name type="scientific">Chitinophaga arvensicola</name>
    <dbReference type="NCBI Taxonomy" id="29529"/>
    <lineage>
        <taxon>Bacteria</taxon>
        <taxon>Pseudomonadati</taxon>
        <taxon>Bacteroidota</taxon>
        <taxon>Chitinophagia</taxon>
        <taxon>Chitinophagales</taxon>
        <taxon>Chitinophagaceae</taxon>
        <taxon>Chitinophaga</taxon>
    </lineage>
</organism>
<proteinExistence type="predicted"/>
<keyword evidence="1" id="KW-0472">Membrane</keyword>
<name>A0A1I0S4A8_9BACT</name>
<dbReference type="Proteomes" id="UP000199310">
    <property type="component" value="Unassembled WGS sequence"/>
</dbReference>
<gene>
    <name evidence="2" type="ORF">SAMN04488122_3507</name>
</gene>
<sequence length="169" mass="19060">MITMDLLKLSTDWAKAEVFSARIVWLFSIIVLAAAIGFYYWGKTTMARAFIWPLLVSGVFLVAVGTGLFFANKPRITQFEQTYRNDPQVFLQQELQRTAKSQQELATVFRVLPVLLILAGLIILLLPSPTWRAIGITLGLLAGLLMAIDSHTDARNTLYHEQLKQLVHE</sequence>
<keyword evidence="1" id="KW-0812">Transmembrane</keyword>
<protein>
    <submittedName>
        <fullName evidence="2">Uncharacterized protein</fullName>
    </submittedName>
</protein>
<dbReference type="STRING" id="29529.SAMN04488122_3507"/>
<evidence type="ECO:0000256" key="1">
    <source>
        <dbReference type="SAM" id="Phobius"/>
    </source>
</evidence>
<dbReference type="EMBL" id="FOJG01000002">
    <property type="protein sequence ID" value="SEW49624.1"/>
    <property type="molecule type" value="Genomic_DNA"/>
</dbReference>